<dbReference type="GO" id="GO:0007165">
    <property type="term" value="P:signal transduction"/>
    <property type="evidence" value="ECO:0007669"/>
    <property type="project" value="UniProtKB-KW"/>
</dbReference>
<feature type="transmembrane region" description="Helical" evidence="7">
    <location>
        <begin position="313"/>
        <end position="332"/>
    </location>
</feature>
<dbReference type="Pfam" id="PF00672">
    <property type="entry name" value="HAMP"/>
    <property type="match status" value="1"/>
</dbReference>
<dbReference type="InterPro" id="IPR000727">
    <property type="entry name" value="T_SNARE_dom"/>
</dbReference>
<dbReference type="RefSeq" id="WP_184431726.1">
    <property type="nucleotide sequence ID" value="NZ_JACIGI010000004.1"/>
</dbReference>
<dbReference type="PROSITE" id="PS50192">
    <property type="entry name" value="T_SNARE"/>
    <property type="match status" value="1"/>
</dbReference>
<sequence>MKSLTAKITATVVVLVIVIALINTGLVYYFSTIVRSETQDFASDVNAIIEQKDAFIGEVVDEEVKAGLARLAAEHEAATTEARADSVGERRFIAGKHAGISASATTMIRAAMMSGEATTAEDIMYTLSENPDILSIDVWRPTGIAAFSDNSTIETVNATLGTTYFEARSSENPVPIPDDRRPGLETALAADDGEAVLPGEVEDDQGALQPVLFSFAVLDNDPECQGCHGRTDEPRGVLEVAVSRAGLVALEERAAERLEALEAEQAQEMAALTDVTEAQRQEVKETSARYGERLDARVQELSQTQLQSTTVQAIVNPLAALVVLGLIVFLLSRLLSRPLRAMTGAMERLAHDDLEVEIPGRSRTDEIGDVADAMQVFKENGYKLREMAAEQEAMHRRNARKVKAEMFGLTHALDEEVRSAIALVQTQADAMHDAAREMAKSVGQTENRSEAAAGASRAAAQSVDAVAAAAEEMAGSVAEISRQVSASTTTAHRAVQQAETTNERIQGLARAANEIGEVVGLINDIAKQTNLLALNATIEAARAGEAGKGFAVVANEVKTLANQTAKATEEIATQIGAMQAATKEAVDAIQEIANVIGEMNEITTAVSAAVEEQTAATQEISSNAQQASHNTQESAQNIGEVSEASTVTGGHARSVEQAAQDVQKRVDEMQAALEHLVRGGTEEDRFANDLHAVKLSVTVDTGDGRAQICQLRALARSGVGALDRVLDQPRGHAFTITVPGLGALPGSIVAKTAKTTHIRLELEEGDAAAAALEKVVARAGRLAA</sequence>
<dbReference type="CDD" id="cd06225">
    <property type="entry name" value="HAMP"/>
    <property type="match status" value="1"/>
</dbReference>
<organism evidence="11 12">
    <name type="scientific">Roseospira goensis</name>
    <dbReference type="NCBI Taxonomy" id="391922"/>
    <lineage>
        <taxon>Bacteria</taxon>
        <taxon>Pseudomonadati</taxon>
        <taxon>Pseudomonadota</taxon>
        <taxon>Alphaproteobacteria</taxon>
        <taxon>Rhodospirillales</taxon>
        <taxon>Rhodospirillaceae</taxon>
        <taxon>Roseospira</taxon>
    </lineage>
</organism>
<evidence type="ECO:0000259" key="10">
    <source>
        <dbReference type="PROSITE" id="PS50885"/>
    </source>
</evidence>
<evidence type="ECO:0000256" key="7">
    <source>
        <dbReference type="SAM" id="Phobius"/>
    </source>
</evidence>
<dbReference type="SMART" id="SM00283">
    <property type="entry name" value="MA"/>
    <property type="match status" value="1"/>
</dbReference>
<dbReference type="SUPFAM" id="SSF58104">
    <property type="entry name" value="Methyl-accepting chemotaxis protein (MCP) signaling domain"/>
    <property type="match status" value="1"/>
</dbReference>
<accession>A0A7W6WJS7</accession>
<keyword evidence="7" id="KW-0472">Membrane</keyword>
<dbReference type="Gene3D" id="6.10.340.10">
    <property type="match status" value="1"/>
</dbReference>
<keyword evidence="2" id="KW-0997">Cell inner membrane</keyword>
<keyword evidence="7" id="KW-1133">Transmembrane helix</keyword>
<reference evidence="11 12" key="1">
    <citation type="submission" date="2020-08" db="EMBL/GenBank/DDBJ databases">
        <title>Genome sequencing of Purple Non-Sulfur Bacteria from various extreme environments.</title>
        <authorList>
            <person name="Mayer M."/>
        </authorList>
    </citation>
    <scope>NUCLEOTIDE SEQUENCE [LARGE SCALE GENOMIC DNA]</scope>
    <source>
        <strain evidence="11 12">JA135</strain>
    </source>
</reference>
<evidence type="ECO:0000313" key="12">
    <source>
        <dbReference type="Proteomes" id="UP000555728"/>
    </source>
</evidence>
<keyword evidence="12" id="KW-1185">Reference proteome</keyword>
<dbReference type="GO" id="GO:0005886">
    <property type="term" value="C:plasma membrane"/>
    <property type="evidence" value="ECO:0007669"/>
    <property type="project" value="UniProtKB-SubCell"/>
</dbReference>
<protein>
    <submittedName>
        <fullName evidence="11">Methyl-accepting chemotaxis protein</fullName>
    </submittedName>
</protein>
<feature type="coiled-coil region" evidence="6">
    <location>
        <begin position="244"/>
        <end position="278"/>
    </location>
</feature>
<dbReference type="EMBL" id="JACIGI010000004">
    <property type="protein sequence ID" value="MBB4284969.1"/>
    <property type="molecule type" value="Genomic_DNA"/>
</dbReference>
<feature type="domain" description="T-SNARE coiled-coil homology" evidence="9">
    <location>
        <begin position="579"/>
        <end position="641"/>
    </location>
</feature>
<dbReference type="PROSITE" id="PS50111">
    <property type="entry name" value="CHEMOTAXIS_TRANSDUC_2"/>
    <property type="match status" value="1"/>
</dbReference>
<evidence type="ECO:0000259" key="8">
    <source>
        <dbReference type="PROSITE" id="PS50111"/>
    </source>
</evidence>
<evidence type="ECO:0000259" key="9">
    <source>
        <dbReference type="PROSITE" id="PS50192"/>
    </source>
</evidence>
<dbReference type="PANTHER" id="PTHR32089:SF112">
    <property type="entry name" value="LYSOZYME-LIKE PROTEIN-RELATED"/>
    <property type="match status" value="1"/>
</dbReference>
<evidence type="ECO:0000256" key="6">
    <source>
        <dbReference type="SAM" id="Coils"/>
    </source>
</evidence>
<comment type="caution">
    <text evidence="11">The sequence shown here is derived from an EMBL/GenBank/DDBJ whole genome shotgun (WGS) entry which is preliminary data.</text>
</comment>
<dbReference type="Proteomes" id="UP000555728">
    <property type="component" value="Unassembled WGS sequence"/>
</dbReference>
<keyword evidence="6" id="KW-0175">Coiled coil</keyword>
<dbReference type="PANTHER" id="PTHR32089">
    <property type="entry name" value="METHYL-ACCEPTING CHEMOTAXIS PROTEIN MCPB"/>
    <property type="match status" value="1"/>
</dbReference>
<dbReference type="InterPro" id="IPR004089">
    <property type="entry name" value="MCPsignal_dom"/>
</dbReference>
<dbReference type="SMART" id="SM00304">
    <property type="entry name" value="HAMP"/>
    <property type="match status" value="2"/>
</dbReference>
<dbReference type="Gene3D" id="1.10.287.950">
    <property type="entry name" value="Methyl-accepting chemotaxis protein"/>
    <property type="match status" value="1"/>
</dbReference>
<proteinExistence type="inferred from homology"/>
<gene>
    <name evidence="11" type="ORF">GGD88_000683</name>
</gene>
<evidence type="ECO:0000256" key="5">
    <source>
        <dbReference type="PROSITE-ProRule" id="PRU00284"/>
    </source>
</evidence>
<feature type="domain" description="Methyl-accepting transducer" evidence="8">
    <location>
        <begin position="427"/>
        <end position="649"/>
    </location>
</feature>
<dbReference type="Gene3D" id="3.30.450.290">
    <property type="match status" value="1"/>
</dbReference>
<evidence type="ECO:0000256" key="4">
    <source>
        <dbReference type="ARBA" id="ARBA00029447"/>
    </source>
</evidence>
<name>A0A7W6WJS7_9PROT</name>
<evidence type="ECO:0000256" key="2">
    <source>
        <dbReference type="ARBA" id="ARBA00022519"/>
    </source>
</evidence>
<dbReference type="Pfam" id="PF00015">
    <property type="entry name" value="MCPsignal"/>
    <property type="match status" value="1"/>
</dbReference>
<feature type="domain" description="HAMP" evidence="10">
    <location>
        <begin position="333"/>
        <end position="386"/>
    </location>
</feature>
<dbReference type="PROSITE" id="PS50885">
    <property type="entry name" value="HAMP"/>
    <property type="match status" value="1"/>
</dbReference>
<feature type="transmembrane region" description="Helical" evidence="7">
    <location>
        <begin position="12"/>
        <end position="30"/>
    </location>
</feature>
<dbReference type="AlphaFoldDB" id="A0A7W6WJS7"/>
<comment type="similarity">
    <text evidence="4">Belongs to the methyl-accepting chemotaxis (MCP) protein family.</text>
</comment>
<evidence type="ECO:0000313" key="11">
    <source>
        <dbReference type="EMBL" id="MBB4284969.1"/>
    </source>
</evidence>
<evidence type="ECO:0000256" key="1">
    <source>
        <dbReference type="ARBA" id="ARBA00004429"/>
    </source>
</evidence>
<comment type="subcellular location">
    <subcellularLocation>
        <location evidence="1">Cell inner membrane</location>
        <topology evidence="1">Multi-pass membrane protein</topology>
    </subcellularLocation>
</comment>
<keyword evidence="7" id="KW-0812">Transmembrane</keyword>
<keyword evidence="2" id="KW-1003">Cell membrane</keyword>
<keyword evidence="3 5" id="KW-0807">Transducer</keyword>
<dbReference type="InterPro" id="IPR003660">
    <property type="entry name" value="HAMP_dom"/>
</dbReference>
<evidence type="ECO:0000256" key="3">
    <source>
        <dbReference type="ARBA" id="ARBA00023224"/>
    </source>
</evidence>